<comment type="caution">
    <text evidence="4">The sequence shown here is derived from an EMBL/GenBank/DDBJ whole genome shotgun (WGS) entry which is preliminary data.</text>
</comment>
<organism evidence="4 5">
    <name type="scientific">Ladona fulva</name>
    <name type="common">Scarce chaser dragonfly</name>
    <name type="synonym">Libellula fulva</name>
    <dbReference type="NCBI Taxonomy" id="123851"/>
    <lineage>
        <taxon>Eukaryota</taxon>
        <taxon>Metazoa</taxon>
        <taxon>Ecdysozoa</taxon>
        <taxon>Arthropoda</taxon>
        <taxon>Hexapoda</taxon>
        <taxon>Insecta</taxon>
        <taxon>Pterygota</taxon>
        <taxon>Palaeoptera</taxon>
        <taxon>Odonata</taxon>
        <taxon>Epiprocta</taxon>
        <taxon>Anisoptera</taxon>
        <taxon>Libelluloidea</taxon>
        <taxon>Libellulidae</taxon>
        <taxon>Ladona</taxon>
    </lineage>
</organism>
<dbReference type="PANTHER" id="PTHR11905:SF247">
    <property type="entry name" value="PEPTIDASE M12B DOMAIN-CONTAINING PROTEIN"/>
    <property type="match status" value="1"/>
</dbReference>
<name>A0A8K0KP98_LADFU</name>
<dbReference type="InterPro" id="IPR024079">
    <property type="entry name" value="MetalloPept_cat_dom_sf"/>
</dbReference>
<proteinExistence type="predicted"/>
<evidence type="ECO:0000259" key="3">
    <source>
        <dbReference type="PROSITE" id="PS50215"/>
    </source>
</evidence>
<dbReference type="Proteomes" id="UP000792457">
    <property type="component" value="Unassembled WGS sequence"/>
</dbReference>
<gene>
    <name evidence="4" type="ORF">J437_LFUL011300</name>
</gene>
<feature type="binding site" evidence="2">
    <location>
        <position position="194"/>
    </location>
    <ligand>
        <name>Zn(2+)</name>
        <dbReference type="ChEBI" id="CHEBI:29105"/>
        <note>catalytic</note>
    </ligand>
</feature>
<dbReference type="SUPFAM" id="SSF55486">
    <property type="entry name" value="Metalloproteases ('zincins'), catalytic domain"/>
    <property type="match status" value="1"/>
</dbReference>
<keyword evidence="5" id="KW-1185">Reference proteome</keyword>
<dbReference type="GO" id="GO:0006508">
    <property type="term" value="P:proteolysis"/>
    <property type="evidence" value="ECO:0007669"/>
    <property type="project" value="InterPro"/>
</dbReference>
<accession>A0A8K0KP98</accession>
<dbReference type="GO" id="GO:0046872">
    <property type="term" value="F:metal ion binding"/>
    <property type="evidence" value="ECO:0007669"/>
    <property type="project" value="UniProtKB-KW"/>
</dbReference>
<dbReference type="Pfam" id="PF01562">
    <property type="entry name" value="Pep_M12B_propep"/>
    <property type="match status" value="1"/>
</dbReference>
<evidence type="ECO:0000313" key="5">
    <source>
        <dbReference type="Proteomes" id="UP000792457"/>
    </source>
</evidence>
<feature type="binding site" evidence="2">
    <location>
        <position position="190"/>
    </location>
    <ligand>
        <name>Zn(2+)</name>
        <dbReference type="ChEBI" id="CHEBI:29105"/>
        <note>catalytic</note>
    </ligand>
</feature>
<dbReference type="Gene3D" id="3.40.390.10">
    <property type="entry name" value="Collagenase (Catalytic Domain)"/>
    <property type="match status" value="2"/>
</dbReference>
<keyword evidence="1" id="KW-1015">Disulfide bond</keyword>
<protein>
    <recommendedName>
        <fullName evidence="3">Peptidase M12B domain-containing protein</fullName>
    </recommendedName>
</protein>
<reference evidence="4" key="1">
    <citation type="submission" date="2013-04" db="EMBL/GenBank/DDBJ databases">
        <authorList>
            <person name="Qu J."/>
            <person name="Murali S.C."/>
            <person name="Bandaranaike D."/>
            <person name="Bellair M."/>
            <person name="Blankenburg K."/>
            <person name="Chao H."/>
            <person name="Dinh H."/>
            <person name="Doddapaneni H."/>
            <person name="Downs B."/>
            <person name="Dugan-Rocha S."/>
            <person name="Elkadiri S."/>
            <person name="Gnanaolivu R.D."/>
            <person name="Hernandez B."/>
            <person name="Javaid M."/>
            <person name="Jayaseelan J.C."/>
            <person name="Lee S."/>
            <person name="Li M."/>
            <person name="Ming W."/>
            <person name="Munidasa M."/>
            <person name="Muniz J."/>
            <person name="Nguyen L."/>
            <person name="Ongeri F."/>
            <person name="Osuji N."/>
            <person name="Pu L.-L."/>
            <person name="Puazo M."/>
            <person name="Qu C."/>
            <person name="Quiroz J."/>
            <person name="Raj R."/>
            <person name="Weissenberger G."/>
            <person name="Xin Y."/>
            <person name="Zou X."/>
            <person name="Han Y."/>
            <person name="Richards S."/>
            <person name="Worley K."/>
            <person name="Muzny D."/>
            <person name="Gibbs R."/>
        </authorList>
    </citation>
    <scope>NUCLEOTIDE SEQUENCE</scope>
    <source>
        <strain evidence="4">Sampled in the wild</strain>
    </source>
</reference>
<sequence length="371" mass="41757">MLGRPVVILADSEDGRSDEEELHYDFSALGRRISLQLRPNKNLISPYFKGVRIDEYGPRTFNLDDRSRNCHYLHRDGHTTAAISLYQNKLVNGFVLLSNETIEIHPLSPHLHQFLPDREDGFDEDLTPHIVRLAQLNIDDGALVADTGLATVGGVCSQKYNCVIGELGTTNNFGKPYPSAGFTAVYIMAHEIGHNLGMHHDSTQNSCPKDGYIMSPSRVDLGDLQNNYEMLLDYDVENNRMKRATNRLERFTLETSVFFDEAAHRLFMPFLNNDREKIVDMLLAYMNGASITLRPFHIQALYHHPSLGPKSVDIVIVKMELMSRQPSAIPLDGERGSLLDSFCSYAASQNPKGDADPNHWDIALYVSGYVM</sequence>
<evidence type="ECO:0000256" key="2">
    <source>
        <dbReference type="PROSITE-ProRule" id="PRU00276"/>
    </source>
</evidence>
<dbReference type="EMBL" id="KZ309141">
    <property type="protein sequence ID" value="KAG8237270.1"/>
    <property type="molecule type" value="Genomic_DNA"/>
</dbReference>
<feature type="active site" evidence="2">
    <location>
        <position position="191"/>
    </location>
</feature>
<feature type="domain" description="Peptidase M12B" evidence="3">
    <location>
        <begin position="148"/>
        <end position="217"/>
    </location>
</feature>
<dbReference type="OrthoDB" id="9942326at2759"/>
<keyword evidence="2" id="KW-0479">Metal-binding</keyword>
<keyword evidence="2" id="KW-0862">Zinc</keyword>
<dbReference type="PROSITE" id="PS50215">
    <property type="entry name" value="ADAM_MEPRO"/>
    <property type="match status" value="1"/>
</dbReference>
<dbReference type="InterPro" id="IPR001590">
    <property type="entry name" value="Peptidase_M12B"/>
</dbReference>
<reference evidence="4" key="2">
    <citation type="submission" date="2017-10" db="EMBL/GenBank/DDBJ databases">
        <title>Ladona fulva Genome sequencing and assembly.</title>
        <authorList>
            <person name="Murali S."/>
            <person name="Richards S."/>
            <person name="Bandaranaike D."/>
            <person name="Bellair M."/>
            <person name="Blankenburg K."/>
            <person name="Chao H."/>
            <person name="Dinh H."/>
            <person name="Doddapaneni H."/>
            <person name="Dugan-Rocha S."/>
            <person name="Elkadiri S."/>
            <person name="Gnanaolivu R."/>
            <person name="Hernandez B."/>
            <person name="Skinner E."/>
            <person name="Javaid M."/>
            <person name="Lee S."/>
            <person name="Li M."/>
            <person name="Ming W."/>
            <person name="Munidasa M."/>
            <person name="Muniz J."/>
            <person name="Nguyen L."/>
            <person name="Hughes D."/>
            <person name="Osuji N."/>
            <person name="Pu L.-L."/>
            <person name="Puazo M."/>
            <person name="Qu C."/>
            <person name="Quiroz J."/>
            <person name="Raj R."/>
            <person name="Weissenberger G."/>
            <person name="Xin Y."/>
            <person name="Zou X."/>
            <person name="Han Y."/>
            <person name="Worley K."/>
            <person name="Muzny D."/>
            <person name="Gibbs R."/>
        </authorList>
    </citation>
    <scope>NUCLEOTIDE SEQUENCE</scope>
    <source>
        <strain evidence="4">Sampled in the wild</strain>
    </source>
</reference>
<dbReference type="InterPro" id="IPR002870">
    <property type="entry name" value="Peptidase_M12B_N"/>
</dbReference>
<dbReference type="Pfam" id="PF13574">
    <property type="entry name" value="Reprolysin_2"/>
    <property type="match status" value="1"/>
</dbReference>
<dbReference type="PANTHER" id="PTHR11905">
    <property type="entry name" value="ADAM A DISINTEGRIN AND METALLOPROTEASE DOMAIN"/>
    <property type="match status" value="1"/>
</dbReference>
<dbReference type="GO" id="GO:0004222">
    <property type="term" value="F:metalloendopeptidase activity"/>
    <property type="evidence" value="ECO:0007669"/>
    <property type="project" value="InterPro"/>
</dbReference>
<comment type="caution">
    <text evidence="2">Lacks conserved residue(s) required for the propagation of feature annotation.</text>
</comment>
<dbReference type="AlphaFoldDB" id="A0A8K0KP98"/>
<evidence type="ECO:0000313" key="4">
    <source>
        <dbReference type="EMBL" id="KAG8237270.1"/>
    </source>
</evidence>
<evidence type="ECO:0000256" key="1">
    <source>
        <dbReference type="ARBA" id="ARBA00023157"/>
    </source>
</evidence>
<feature type="binding site" evidence="2">
    <location>
        <position position="200"/>
    </location>
    <ligand>
        <name>Zn(2+)</name>
        <dbReference type="ChEBI" id="CHEBI:29105"/>
        <note>catalytic</note>
    </ligand>
</feature>